<dbReference type="EMBL" id="JAODUO010000331">
    <property type="protein sequence ID" value="KAK2182935.1"/>
    <property type="molecule type" value="Genomic_DNA"/>
</dbReference>
<protein>
    <submittedName>
        <fullName evidence="2">Uncharacterized protein</fullName>
    </submittedName>
</protein>
<accession>A0AAD9NUK3</accession>
<organism evidence="2 3">
    <name type="scientific">Ridgeia piscesae</name>
    <name type="common">Tubeworm</name>
    <dbReference type="NCBI Taxonomy" id="27915"/>
    <lineage>
        <taxon>Eukaryota</taxon>
        <taxon>Metazoa</taxon>
        <taxon>Spiralia</taxon>
        <taxon>Lophotrochozoa</taxon>
        <taxon>Annelida</taxon>
        <taxon>Polychaeta</taxon>
        <taxon>Sedentaria</taxon>
        <taxon>Canalipalpata</taxon>
        <taxon>Sabellida</taxon>
        <taxon>Siboglinidae</taxon>
        <taxon>Ridgeia</taxon>
    </lineage>
</organism>
<name>A0AAD9NUK3_RIDPI</name>
<feature type="region of interest" description="Disordered" evidence="1">
    <location>
        <begin position="28"/>
        <end position="47"/>
    </location>
</feature>
<proteinExistence type="predicted"/>
<keyword evidence="3" id="KW-1185">Reference proteome</keyword>
<evidence type="ECO:0000313" key="2">
    <source>
        <dbReference type="EMBL" id="KAK2182935.1"/>
    </source>
</evidence>
<dbReference type="AlphaFoldDB" id="A0AAD9NUK3"/>
<dbReference type="Proteomes" id="UP001209878">
    <property type="component" value="Unassembled WGS sequence"/>
</dbReference>
<evidence type="ECO:0000313" key="3">
    <source>
        <dbReference type="Proteomes" id="UP001209878"/>
    </source>
</evidence>
<gene>
    <name evidence="2" type="ORF">NP493_332g03041</name>
</gene>
<sequence>MYCLSGYIAFFQVISRPKAYKAQHVSTPTTPHVTSHADHGQATTCYL</sequence>
<comment type="caution">
    <text evidence="2">The sequence shown here is derived from an EMBL/GenBank/DDBJ whole genome shotgun (WGS) entry which is preliminary data.</text>
</comment>
<reference evidence="2" key="1">
    <citation type="journal article" date="2023" name="Mol. Biol. Evol.">
        <title>Third-Generation Sequencing Reveals the Adaptive Role of the Epigenome in Three Deep-Sea Polychaetes.</title>
        <authorList>
            <person name="Perez M."/>
            <person name="Aroh O."/>
            <person name="Sun Y."/>
            <person name="Lan Y."/>
            <person name="Juniper S.K."/>
            <person name="Young C.R."/>
            <person name="Angers B."/>
            <person name="Qian P.Y."/>
        </authorList>
    </citation>
    <scope>NUCLEOTIDE SEQUENCE</scope>
    <source>
        <strain evidence="2">R07B-5</strain>
    </source>
</reference>
<evidence type="ECO:0000256" key="1">
    <source>
        <dbReference type="SAM" id="MobiDB-lite"/>
    </source>
</evidence>